<dbReference type="Proteomes" id="UP001314263">
    <property type="component" value="Unassembled WGS sequence"/>
</dbReference>
<dbReference type="AlphaFoldDB" id="A0AAV1I1V0"/>
<feature type="region of interest" description="Disordered" evidence="3">
    <location>
        <begin position="111"/>
        <end position="133"/>
    </location>
</feature>
<reference evidence="4 5" key="1">
    <citation type="submission" date="2023-10" db="EMBL/GenBank/DDBJ databases">
        <authorList>
            <person name="Maclean D."/>
            <person name="Macfadyen A."/>
        </authorList>
    </citation>
    <scope>NUCLEOTIDE SEQUENCE [LARGE SCALE GENOMIC DNA]</scope>
</reference>
<evidence type="ECO:0000313" key="4">
    <source>
        <dbReference type="EMBL" id="CAK0772853.1"/>
    </source>
</evidence>
<accession>A0AAV1I1V0</accession>
<dbReference type="Pfam" id="PF09585">
    <property type="entry name" value="Lin0512_fam"/>
    <property type="match status" value="1"/>
</dbReference>
<keyword evidence="1" id="KW-0547">Nucleotide-binding</keyword>
<comment type="caution">
    <text evidence="4">The sequence shown here is derived from an EMBL/GenBank/DDBJ whole genome shotgun (WGS) entry which is preliminary data.</text>
</comment>
<proteinExistence type="predicted"/>
<gene>
    <name evidence="4" type="ORF">CVIRNUC_004006</name>
</gene>
<dbReference type="PANTHER" id="PTHR34784:SF1">
    <property type="entry name" value="50S RIBOSOMAL PROTEIN L34"/>
    <property type="match status" value="1"/>
</dbReference>
<evidence type="ECO:0000256" key="3">
    <source>
        <dbReference type="SAM" id="MobiDB-lite"/>
    </source>
</evidence>
<evidence type="ECO:0000313" key="5">
    <source>
        <dbReference type="Proteomes" id="UP001314263"/>
    </source>
</evidence>
<dbReference type="InterPro" id="IPR037103">
    <property type="entry name" value="Tubulin/FtsZ-like_C"/>
</dbReference>
<dbReference type="Gene3D" id="3.30.1330.20">
    <property type="entry name" value="Tubulin/FtsZ, C-terminal domain"/>
    <property type="match status" value="1"/>
</dbReference>
<dbReference type="GO" id="GO:0005525">
    <property type="term" value="F:GTP binding"/>
    <property type="evidence" value="ECO:0007669"/>
    <property type="project" value="UniProtKB-KW"/>
</dbReference>
<evidence type="ECO:0000256" key="1">
    <source>
        <dbReference type="ARBA" id="ARBA00022741"/>
    </source>
</evidence>
<dbReference type="NCBIfam" id="TIGR02058">
    <property type="entry name" value="lin0512_fam"/>
    <property type="match status" value="1"/>
</dbReference>
<dbReference type="InterPro" id="IPR011719">
    <property type="entry name" value="CHP02058"/>
</dbReference>
<name>A0AAV1I1V0_9CHLO</name>
<dbReference type="EMBL" id="CAUYUE010000005">
    <property type="protein sequence ID" value="CAK0772853.1"/>
    <property type="molecule type" value="Genomic_DNA"/>
</dbReference>
<keyword evidence="2" id="KW-0342">GTP-binding</keyword>
<dbReference type="PANTHER" id="PTHR34784">
    <property type="entry name" value="50S RIBOSOMAL PROTEIN L34"/>
    <property type="match status" value="1"/>
</dbReference>
<organism evidence="4 5">
    <name type="scientific">Coccomyxa viridis</name>
    <dbReference type="NCBI Taxonomy" id="1274662"/>
    <lineage>
        <taxon>Eukaryota</taxon>
        <taxon>Viridiplantae</taxon>
        <taxon>Chlorophyta</taxon>
        <taxon>core chlorophytes</taxon>
        <taxon>Trebouxiophyceae</taxon>
        <taxon>Trebouxiophyceae incertae sedis</taxon>
        <taxon>Coccomyxaceae</taxon>
        <taxon>Coccomyxa</taxon>
    </lineage>
</organism>
<evidence type="ECO:0000256" key="2">
    <source>
        <dbReference type="ARBA" id="ARBA00023134"/>
    </source>
</evidence>
<sequence>MTGKYDNATASSIKGFKKILAVSVGSATDLHGQDPTAAAMKAVSNAYESCSVPGILEIPGGVKNAKIKIKVAVPNPKGVDKERIAKAFPYGKVEVKIVGGGLRWHSGIVAPKLGDPSPNEKIEAESSDDEDAKITSNDELIVAVAAVRIGY</sequence>
<keyword evidence="5" id="KW-1185">Reference proteome</keyword>
<protein>
    <submittedName>
        <fullName evidence="4">Uncharacterized protein</fullName>
    </submittedName>
</protein>